<dbReference type="PANTHER" id="PTHR24361">
    <property type="entry name" value="MITOGEN-ACTIVATED KINASE KINASE KINASE"/>
    <property type="match status" value="1"/>
</dbReference>
<evidence type="ECO:0000313" key="2">
    <source>
        <dbReference type="EMBL" id="MST99653.1"/>
    </source>
</evidence>
<dbReference type="InterPro" id="IPR011009">
    <property type="entry name" value="Kinase-like_dom_sf"/>
</dbReference>
<accession>A0A844G8X7</accession>
<comment type="caution">
    <text evidence="2">The sequence shown here is derived from an EMBL/GenBank/DDBJ whole genome shotgun (WGS) entry which is preliminary data.</text>
</comment>
<organism evidence="2 3">
    <name type="scientific">Victivallis lenta</name>
    <dbReference type="NCBI Taxonomy" id="2606640"/>
    <lineage>
        <taxon>Bacteria</taxon>
        <taxon>Pseudomonadati</taxon>
        <taxon>Lentisphaerota</taxon>
        <taxon>Lentisphaeria</taxon>
        <taxon>Victivallales</taxon>
        <taxon>Victivallaceae</taxon>
        <taxon>Victivallis</taxon>
    </lineage>
</organism>
<dbReference type="PANTHER" id="PTHR24361:SF613">
    <property type="entry name" value="NUCLEAR RECEPTOR-BINDING PROTEIN-RELATED"/>
    <property type="match status" value="1"/>
</dbReference>
<name>A0A844G8X7_9BACT</name>
<dbReference type="Pfam" id="PF00069">
    <property type="entry name" value="Pkinase"/>
    <property type="match status" value="1"/>
</dbReference>
<keyword evidence="3" id="KW-1185">Reference proteome</keyword>
<keyword evidence="2" id="KW-0808">Transferase</keyword>
<dbReference type="SMART" id="SM00220">
    <property type="entry name" value="S_TKc"/>
    <property type="match status" value="1"/>
</dbReference>
<dbReference type="GO" id="GO:0004674">
    <property type="term" value="F:protein serine/threonine kinase activity"/>
    <property type="evidence" value="ECO:0007669"/>
    <property type="project" value="UniProtKB-KW"/>
</dbReference>
<dbReference type="Proteomes" id="UP000435649">
    <property type="component" value="Unassembled WGS sequence"/>
</dbReference>
<dbReference type="Gene3D" id="1.10.510.10">
    <property type="entry name" value="Transferase(Phosphotransferase) domain 1"/>
    <property type="match status" value="1"/>
</dbReference>
<dbReference type="EMBL" id="VUNS01000045">
    <property type="protein sequence ID" value="MST99653.1"/>
    <property type="molecule type" value="Genomic_DNA"/>
</dbReference>
<proteinExistence type="predicted"/>
<feature type="domain" description="Protein kinase" evidence="1">
    <location>
        <begin position="19"/>
        <end position="275"/>
    </location>
</feature>
<dbReference type="AlphaFoldDB" id="A0A844G8X7"/>
<keyword evidence="2" id="KW-0723">Serine/threonine-protein kinase</keyword>
<dbReference type="GO" id="GO:0005524">
    <property type="term" value="F:ATP binding"/>
    <property type="evidence" value="ECO:0007669"/>
    <property type="project" value="InterPro"/>
</dbReference>
<evidence type="ECO:0000313" key="3">
    <source>
        <dbReference type="Proteomes" id="UP000435649"/>
    </source>
</evidence>
<dbReference type="CDD" id="cd14014">
    <property type="entry name" value="STKc_PknB_like"/>
    <property type="match status" value="1"/>
</dbReference>
<gene>
    <name evidence="2" type="ORF">FYJ85_21725</name>
</gene>
<dbReference type="PROSITE" id="PS50011">
    <property type="entry name" value="PROTEIN_KINASE_DOM"/>
    <property type="match status" value="1"/>
</dbReference>
<sequence length="284" mass="31579">MTQAELTPCFFTGEQIADFQLIRLLRVHKLAESWYALRRENAVPIAVKFLRKGNPEIPKFCCIAQFLRDNHSPFLIHVSECAETIGQIPYATMEYADCGTLRNFLAKHGKLPLASAVYLLRGCLTALAVLHEHNIIHRDIKPDNILLFSDGSFRLSDLGLAKLPGIQEEPGKVFGTASYISPEQAMDSTRVDNRSDLYSLALVLFEALTGTRFRPKNSFMNAVRLARSDRSDPPLEILQDAATGKLAGLLAGMMEYTPALRPGSAQEILAELDLMQLPDQSSLF</sequence>
<dbReference type="SUPFAM" id="SSF56112">
    <property type="entry name" value="Protein kinase-like (PK-like)"/>
    <property type="match status" value="1"/>
</dbReference>
<dbReference type="PROSITE" id="PS00108">
    <property type="entry name" value="PROTEIN_KINASE_ST"/>
    <property type="match status" value="1"/>
</dbReference>
<dbReference type="InterPro" id="IPR008271">
    <property type="entry name" value="Ser/Thr_kinase_AS"/>
</dbReference>
<dbReference type="InterPro" id="IPR000719">
    <property type="entry name" value="Prot_kinase_dom"/>
</dbReference>
<keyword evidence="2" id="KW-0418">Kinase</keyword>
<dbReference type="RefSeq" id="WP_154420820.1">
    <property type="nucleotide sequence ID" value="NZ_VUNS01000045.1"/>
</dbReference>
<dbReference type="InterPro" id="IPR053235">
    <property type="entry name" value="Ser_Thr_kinase"/>
</dbReference>
<dbReference type="GO" id="GO:0005737">
    <property type="term" value="C:cytoplasm"/>
    <property type="evidence" value="ECO:0007669"/>
    <property type="project" value="TreeGrafter"/>
</dbReference>
<reference evidence="2 3" key="1">
    <citation type="submission" date="2019-08" db="EMBL/GenBank/DDBJ databases">
        <title>In-depth cultivation of the pig gut microbiome towards novel bacterial diversity and tailored functional studies.</title>
        <authorList>
            <person name="Wylensek D."/>
            <person name="Hitch T.C.A."/>
            <person name="Clavel T."/>
        </authorList>
    </citation>
    <scope>NUCLEOTIDE SEQUENCE [LARGE SCALE GENOMIC DNA]</scope>
    <source>
        <strain evidence="2 3">BBE-744-WT-12</strain>
    </source>
</reference>
<evidence type="ECO:0000259" key="1">
    <source>
        <dbReference type="PROSITE" id="PS50011"/>
    </source>
</evidence>
<protein>
    <submittedName>
        <fullName evidence="2">Serine/threonine protein kinase</fullName>
    </submittedName>
</protein>